<gene>
    <name evidence="13" type="ORF">HK097_009332</name>
</gene>
<dbReference type="GO" id="GO:0010960">
    <property type="term" value="P:magnesium ion homeostasis"/>
    <property type="evidence" value="ECO:0007669"/>
    <property type="project" value="InterPro"/>
</dbReference>
<evidence type="ECO:0000259" key="12">
    <source>
        <dbReference type="PROSITE" id="PS51846"/>
    </source>
</evidence>
<dbReference type="InterPro" id="IPR044751">
    <property type="entry name" value="Ion_transp-like_CBS"/>
</dbReference>
<dbReference type="FunFam" id="3.10.580.10:FF:000006">
    <property type="entry name" value="DUF21 and CBS domain protein"/>
    <property type="match status" value="1"/>
</dbReference>
<dbReference type="PROSITE" id="PS51846">
    <property type="entry name" value="CNNM"/>
    <property type="match status" value="1"/>
</dbReference>
<keyword evidence="6" id="KW-0129">CBS domain</keyword>
<evidence type="ECO:0000256" key="6">
    <source>
        <dbReference type="PROSITE-ProRule" id="PRU00703"/>
    </source>
</evidence>
<protein>
    <recommendedName>
        <fullName evidence="15">DUF21-domain-containing protein</fullName>
    </recommendedName>
</protein>
<dbReference type="PANTHER" id="PTHR12064">
    <property type="entry name" value="METAL TRANSPORTER CNNM"/>
    <property type="match status" value="1"/>
</dbReference>
<dbReference type="InterPro" id="IPR046342">
    <property type="entry name" value="CBS_dom_sf"/>
</dbReference>
<dbReference type="InterPro" id="IPR045095">
    <property type="entry name" value="ACDP"/>
</dbReference>
<feature type="transmembrane region" description="Helical" evidence="9">
    <location>
        <begin position="179"/>
        <end position="199"/>
    </location>
</feature>
<proteinExistence type="predicted"/>
<dbReference type="InterPro" id="IPR000644">
    <property type="entry name" value="CBS_dom"/>
</dbReference>
<evidence type="ECO:0008006" key="15">
    <source>
        <dbReference type="Google" id="ProtNLM"/>
    </source>
</evidence>
<keyword evidence="3" id="KW-0677">Repeat</keyword>
<keyword evidence="4 7" id="KW-1133">Transmembrane helix</keyword>
<evidence type="ECO:0000256" key="3">
    <source>
        <dbReference type="ARBA" id="ARBA00022737"/>
    </source>
</evidence>
<sequence length="531" mass="57245">MSYSYRSGIGLVALALCNTANASPVISAKRLPSTGIVAATTSAFVRLVARQEGGEHHTDKSQLWWKILVIFVLTCITALVAGLTLGLMSLDPTDLRILKTAGSEKEKKAAEKIEPIRKLGHQLLVTFLVINAIINETLPILLDDVLGGGVLAILIATILVLVFGEIIPQAVCSRYGLQIGAFFVWPVRIMVYLVWVLAWPIAKLLDMLLGAGHGMMYKKAELHELIALHAKEGGGDLTTDEVMILQGTLGVHTKGVESVMTPLDKVEMLSTSTHLTRTELQQIILLGHSRLPIFSDERTNVIGILLVKSLILLNPDESTPVNSLPLITTVPKVNVGKSLFDMLNLFQEGASHMALVYDQITLVGIITLEDVIEEIIQEEIVDETDVFISNDQTERVERPAPNHLVHRLKPQLKRNWSLPVGAVGKNNATAGVDGVTHTGGDKKRPKKFMGRAAHRVGSDGGLVVVDKESGVVSRKKAGEVDRVQVAASNSAVDGSDRKMEAPSTVKESHETVAGETSILGGGLVSDPSDNS</sequence>
<evidence type="ECO:0000256" key="9">
    <source>
        <dbReference type="SAM" id="Phobius"/>
    </source>
</evidence>
<evidence type="ECO:0000259" key="11">
    <source>
        <dbReference type="PROSITE" id="PS51371"/>
    </source>
</evidence>
<dbReference type="PROSITE" id="PS51371">
    <property type="entry name" value="CBS"/>
    <property type="match status" value="1"/>
</dbReference>
<dbReference type="InterPro" id="IPR002550">
    <property type="entry name" value="CNNM"/>
</dbReference>
<accession>A0AAD5S938</accession>
<keyword evidence="5 7" id="KW-0472">Membrane</keyword>
<dbReference type="Gene3D" id="3.10.580.10">
    <property type="entry name" value="CBS-domain"/>
    <property type="match status" value="1"/>
</dbReference>
<dbReference type="AlphaFoldDB" id="A0AAD5S938"/>
<evidence type="ECO:0000256" key="2">
    <source>
        <dbReference type="ARBA" id="ARBA00022692"/>
    </source>
</evidence>
<comment type="subcellular location">
    <subcellularLocation>
        <location evidence="1">Membrane</location>
        <topology evidence="1">Multi-pass membrane protein</topology>
    </subcellularLocation>
</comment>
<feature type="transmembrane region" description="Helical" evidence="9">
    <location>
        <begin position="148"/>
        <end position="167"/>
    </location>
</feature>
<reference evidence="13" key="1">
    <citation type="submission" date="2020-05" db="EMBL/GenBank/DDBJ databases">
        <title>Phylogenomic resolution of chytrid fungi.</title>
        <authorList>
            <person name="Stajich J.E."/>
            <person name="Amses K."/>
            <person name="Simmons R."/>
            <person name="Seto K."/>
            <person name="Myers J."/>
            <person name="Bonds A."/>
            <person name="Quandt C.A."/>
            <person name="Barry K."/>
            <person name="Liu P."/>
            <person name="Grigoriev I."/>
            <person name="Longcore J.E."/>
            <person name="James T.Y."/>
        </authorList>
    </citation>
    <scope>NUCLEOTIDE SEQUENCE</scope>
    <source>
        <strain evidence="13">JEL0318</strain>
    </source>
</reference>
<comment type="caution">
    <text evidence="13">The sequence shown here is derived from an EMBL/GenBank/DDBJ whole genome shotgun (WGS) entry which is preliminary data.</text>
</comment>
<keyword evidence="2 7" id="KW-0812">Transmembrane</keyword>
<evidence type="ECO:0000313" key="13">
    <source>
        <dbReference type="EMBL" id="KAJ3049696.1"/>
    </source>
</evidence>
<dbReference type="Proteomes" id="UP001212841">
    <property type="component" value="Unassembled WGS sequence"/>
</dbReference>
<feature type="compositionally biased region" description="Basic and acidic residues" evidence="8">
    <location>
        <begin position="494"/>
        <end position="512"/>
    </location>
</feature>
<dbReference type="CDD" id="cd04590">
    <property type="entry name" value="CBS_pair_CorC_HlyC_assoc"/>
    <property type="match status" value="1"/>
</dbReference>
<feature type="transmembrane region" description="Helical" evidence="9">
    <location>
        <begin position="63"/>
        <end position="90"/>
    </location>
</feature>
<dbReference type="GO" id="GO:0016020">
    <property type="term" value="C:membrane"/>
    <property type="evidence" value="ECO:0007669"/>
    <property type="project" value="UniProtKB-SubCell"/>
</dbReference>
<feature type="signal peptide" evidence="10">
    <location>
        <begin position="1"/>
        <end position="22"/>
    </location>
</feature>
<feature type="chain" id="PRO_5042255179" description="DUF21-domain-containing protein" evidence="10">
    <location>
        <begin position="23"/>
        <end position="531"/>
    </location>
</feature>
<dbReference type="GO" id="GO:0030026">
    <property type="term" value="P:intracellular manganese ion homeostasis"/>
    <property type="evidence" value="ECO:0007669"/>
    <property type="project" value="TreeGrafter"/>
</dbReference>
<dbReference type="EMBL" id="JADGJD010000608">
    <property type="protein sequence ID" value="KAJ3049696.1"/>
    <property type="molecule type" value="Genomic_DNA"/>
</dbReference>
<evidence type="ECO:0000256" key="1">
    <source>
        <dbReference type="ARBA" id="ARBA00004141"/>
    </source>
</evidence>
<feature type="region of interest" description="Disordered" evidence="8">
    <location>
        <begin position="486"/>
        <end position="531"/>
    </location>
</feature>
<evidence type="ECO:0000256" key="7">
    <source>
        <dbReference type="PROSITE-ProRule" id="PRU01193"/>
    </source>
</evidence>
<evidence type="ECO:0000256" key="8">
    <source>
        <dbReference type="SAM" id="MobiDB-lite"/>
    </source>
</evidence>
<evidence type="ECO:0000256" key="4">
    <source>
        <dbReference type="ARBA" id="ARBA00022989"/>
    </source>
</evidence>
<name>A0AAD5S938_9FUNG</name>
<dbReference type="Pfam" id="PF01595">
    <property type="entry name" value="CNNM"/>
    <property type="match status" value="1"/>
</dbReference>
<evidence type="ECO:0000256" key="10">
    <source>
        <dbReference type="SAM" id="SignalP"/>
    </source>
</evidence>
<evidence type="ECO:0000256" key="5">
    <source>
        <dbReference type="ARBA" id="ARBA00023136"/>
    </source>
</evidence>
<dbReference type="PANTHER" id="PTHR12064:SF97">
    <property type="entry name" value="METAL TRANSPORTER CNNM-5"/>
    <property type="match status" value="1"/>
</dbReference>
<keyword evidence="10" id="KW-0732">Signal</keyword>
<organism evidence="13 14">
    <name type="scientific">Rhizophlyctis rosea</name>
    <dbReference type="NCBI Taxonomy" id="64517"/>
    <lineage>
        <taxon>Eukaryota</taxon>
        <taxon>Fungi</taxon>
        <taxon>Fungi incertae sedis</taxon>
        <taxon>Chytridiomycota</taxon>
        <taxon>Chytridiomycota incertae sedis</taxon>
        <taxon>Chytridiomycetes</taxon>
        <taxon>Rhizophlyctidales</taxon>
        <taxon>Rhizophlyctidaceae</taxon>
        <taxon>Rhizophlyctis</taxon>
    </lineage>
</organism>
<keyword evidence="14" id="KW-1185">Reference proteome</keyword>
<dbReference type="GO" id="GO:0005737">
    <property type="term" value="C:cytoplasm"/>
    <property type="evidence" value="ECO:0007669"/>
    <property type="project" value="TreeGrafter"/>
</dbReference>
<feature type="domain" description="CBS" evidence="11">
    <location>
        <begin position="326"/>
        <end position="383"/>
    </location>
</feature>
<feature type="domain" description="CNNM transmembrane" evidence="12">
    <location>
        <begin position="59"/>
        <end position="241"/>
    </location>
</feature>
<dbReference type="Pfam" id="PF00571">
    <property type="entry name" value="CBS"/>
    <property type="match status" value="1"/>
</dbReference>
<evidence type="ECO:0000313" key="14">
    <source>
        <dbReference type="Proteomes" id="UP001212841"/>
    </source>
</evidence>
<dbReference type="SUPFAM" id="SSF54631">
    <property type="entry name" value="CBS-domain pair"/>
    <property type="match status" value="1"/>
</dbReference>